<dbReference type="EC" id="2.2.1.7" evidence="11"/>
<comment type="function">
    <text evidence="10 11">Catalyzes the acyloin condensation reaction between C atoms 2 and 3 of pyruvate and glyceraldehyde 3-phosphate to yield 1-deoxy-D-xylulose-5-phosphate (DXP).</text>
</comment>
<accession>A0A845QWY9</accession>
<dbReference type="FunFam" id="3.40.50.970:FF:000005">
    <property type="entry name" value="1-deoxy-D-xylulose-5-phosphate synthase"/>
    <property type="match status" value="1"/>
</dbReference>
<feature type="domain" description="Transketolase-like pyrimidine-binding" evidence="12">
    <location>
        <begin position="315"/>
        <end position="479"/>
    </location>
</feature>
<feature type="binding site" evidence="11">
    <location>
        <position position="174"/>
    </location>
    <ligand>
        <name>Mg(2+)</name>
        <dbReference type="ChEBI" id="CHEBI:18420"/>
    </ligand>
</feature>
<dbReference type="GO" id="GO:0005829">
    <property type="term" value="C:cytosol"/>
    <property type="evidence" value="ECO:0007669"/>
    <property type="project" value="TreeGrafter"/>
</dbReference>
<feature type="binding site" evidence="11">
    <location>
        <position position="285"/>
    </location>
    <ligand>
        <name>thiamine diphosphate</name>
        <dbReference type="ChEBI" id="CHEBI:58937"/>
    </ligand>
</feature>
<organism evidence="13 14">
    <name type="scientific">Senegalia massiliensis</name>
    <dbReference type="NCBI Taxonomy" id="1720316"/>
    <lineage>
        <taxon>Bacteria</taxon>
        <taxon>Bacillati</taxon>
        <taxon>Bacillota</taxon>
        <taxon>Clostridia</taxon>
        <taxon>Eubacteriales</taxon>
        <taxon>Clostridiaceae</taxon>
        <taxon>Senegalia</taxon>
    </lineage>
</organism>
<keyword evidence="6 11" id="KW-0460">Magnesium</keyword>
<evidence type="ECO:0000313" key="13">
    <source>
        <dbReference type="EMBL" id="NBI06640.1"/>
    </source>
</evidence>
<dbReference type="InterPro" id="IPR005475">
    <property type="entry name" value="Transketolase-like_Pyr-bd"/>
</dbReference>
<feature type="binding site" evidence="11">
    <location>
        <position position="366"/>
    </location>
    <ligand>
        <name>thiamine diphosphate</name>
        <dbReference type="ChEBI" id="CHEBI:58937"/>
    </ligand>
</feature>
<dbReference type="GO" id="GO:0030976">
    <property type="term" value="F:thiamine pyrophosphate binding"/>
    <property type="evidence" value="ECO:0007669"/>
    <property type="project" value="UniProtKB-UniRule"/>
</dbReference>
<keyword evidence="5 11" id="KW-0479">Metal-binding</keyword>
<dbReference type="FunFam" id="3.40.50.920:FF:000002">
    <property type="entry name" value="1-deoxy-D-xylulose-5-phosphate synthase"/>
    <property type="match status" value="1"/>
</dbReference>
<dbReference type="Pfam" id="PF13292">
    <property type="entry name" value="DXP_synthase_N"/>
    <property type="match status" value="1"/>
</dbReference>
<comment type="caution">
    <text evidence="13">The sequence shown here is derived from an EMBL/GenBank/DDBJ whole genome shotgun (WGS) entry which is preliminary data.</text>
</comment>
<evidence type="ECO:0000256" key="9">
    <source>
        <dbReference type="ARBA" id="ARBA00023229"/>
    </source>
</evidence>
<evidence type="ECO:0000256" key="3">
    <source>
        <dbReference type="ARBA" id="ARBA00011738"/>
    </source>
</evidence>
<dbReference type="PANTHER" id="PTHR43322">
    <property type="entry name" value="1-D-DEOXYXYLULOSE 5-PHOSPHATE SYNTHASE-RELATED"/>
    <property type="match status" value="1"/>
</dbReference>
<comment type="catalytic activity">
    <reaction evidence="11">
        <text>D-glyceraldehyde 3-phosphate + pyruvate + H(+) = 1-deoxy-D-xylulose 5-phosphate + CO2</text>
        <dbReference type="Rhea" id="RHEA:12605"/>
        <dbReference type="ChEBI" id="CHEBI:15361"/>
        <dbReference type="ChEBI" id="CHEBI:15378"/>
        <dbReference type="ChEBI" id="CHEBI:16526"/>
        <dbReference type="ChEBI" id="CHEBI:57792"/>
        <dbReference type="ChEBI" id="CHEBI:59776"/>
        <dbReference type="EC" id="2.2.1.7"/>
    </reaction>
</comment>
<dbReference type="Pfam" id="PF02780">
    <property type="entry name" value="Transketolase_C"/>
    <property type="match status" value="1"/>
</dbReference>
<evidence type="ECO:0000256" key="5">
    <source>
        <dbReference type="ARBA" id="ARBA00022723"/>
    </source>
</evidence>
<comment type="cofactor">
    <cofactor evidence="11">
        <name>Mg(2+)</name>
        <dbReference type="ChEBI" id="CHEBI:18420"/>
    </cofactor>
    <text evidence="11">Binds 1 Mg(2+) ion per subunit.</text>
</comment>
<feature type="binding site" evidence="11">
    <location>
        <position position="174"/>
    </location>
    <ligand>
        <name>thiamine diphosphate</name>
        <dbReference type="ChEBI" id="CHEBI:58937"/>
    </ligand>
</feature>
<dbReference type="UniPathway" id="UPA00064">
    <property type="reaction ID" value="UER00091"/>
</dbReference>
<sequence>MNVLEKVDYISDLKKLNNSELNILSSEIRKYLLDNISKTGGHLASNLGVVELTIAIHKVFNSPKDKIIWDVGHQSYIHKILTGRKKQLSSIRQLDGLSGFPKRCESSHDTFETGHSSTSISAALGMAMARDIKGEKHDIVSIIGDGSMTAGMAFEALNHAGDIKSKMIVILNDNEMSISENVGGLSKYLDRIRTAPTYGRMKDDFENILNSIPAIGKTMVRTAEKAKDSFKYFVVPGVLFEELGFTYLGPIDGHNIQSLIKTLNRAKRVNGPVIVHVRTKKGKGYKYAEQNPDKFHGTSAFNLDTGKALKKSKGIKYSQVFGDKLYELALKNKSIVAITAAMPSGTGLEKFKEKLPQKFIDVGIAEQHAVTLAAGLASQGLKPFFAVYSTFLQRGYDQIVHDVALQNLPVVFAIDRGGLVGNDGETHHGVFDFSYLSHIPNLIIMAPKDKLELEKMIEFSSEYDKGPIALRYPRGISVVKNELTTNNELILGKGETLIEGKDIAIISIGKMVEISYEACIKLNNNNINPTLINIRFLKPIDENLIERLSNKYKLIITVEDNVINGGLGTTVNQTLIKSNYRGKVLNIGLPDRFIEHGDTDKLFEKYKLDSNSIFETILNYIK</sequence>
<dbReference type="OrthoDB" id="9803371at2"/>
<dbReference type="Gene3D" id="3.40.50.970">
    <property type="match status" value="2"/>
</dbReference>
<dbReference type="Gene3D" id="3.40.50.920">
    <property type="match status" value="1"/>
</dbReference>
<evidence type="ECO:0000259" key="12">
    <source>
        <dbReference type="SMART" id="SM00861"/>
    </source>
</evidence>
<dbReference type="InterPro" id="IPR029061">
    <property type="entry name" value="THDP-binding"/>
</dbReference>
<gene>
    <name evidence="11 13" type="primary">dxs</name>
    <name evidence="13" type="ORF">D3Z33_07170</name>
</gene>
<dbReference type="GO" id="GO:0008661">
    <property type="term" value="F:1-deoxy-D-xylulose-5-phosphate synthase activity"/>
    <property type="evidence" value="ECO:0007669"/>
    <property type="project" value="UniProtKB-UniRule"/>
</dbReference>
<evidence type="ECO:0000256" key="2">
    <source>
        <dbReference type="ARBA" id="ARBA00011081"/>
    </source>
</evidence>
<name>A0A845QWY9_9CLOT</name>
<dbReference type="SMART" id="SM00861">
    <property type="entry name" value="Transket_pyr"/>
    <property type="match status" value="1"/>
</dbReference>
<dbReference type="PROSITE" id="PS00802">
    <property type="entry name" value="TRANSKETOLASE_2"/>
    <property type="match status" value="1"/>
</dbReference>
<keyword evidence="4 11" id="KW-0808">Transferase</keyword>
<dbReference type="GO" id="GO:0016114">
    <property type="term" value="P:terpenoid biosynthetic process"/>
    <property type="evidence" value="ECO:0007669"/>
    <property type="project" value="UniProtKB-UniRule"/>
</dbReference>
<dbReference type="HAMAP" id="MF_00315">
    <property type="entry name" value="DXP_synth"/>
    <property type="match status" value="1"/>
</dbReference>
<comment type="cofactor">
    <cofactor evidence="11">
        <name>thiamine diphosphate</name>
        <dbReference type="ChEBI" id="CHEBI:58937"/>
    </cofactor>
    <text evidence="11">Binds 1 thiamine pyrophosphate per subunit.</text>
</comment>
<dbReference type="EMBL" id="QXXA01000007">
    <property type="protein sequence ID" value="NBI06640.1"/>
    <property type="molecule type" value="Genomic_DNA"/>
</dbReference>
<dbReference type="CDD" id="cd07033">
    <property type="entry name" value="TPP_PYR_DXS_TK_like"/>
    <property type="match status" value="1"/>
</dbReference>
<dbReference type="NCBIfam" id="NF003933">
    <property type="entry name" value="PRK05444.2-2"/>
    <property type="match status" value="1"/>
</dbReference>
<feature type="binding site" evidence="11">
    <location>
        <position position="73"/>
    </location>
    <ligand>
        <name>thiamine diphosphate</name>
        <dbReference type="ChEBI" id="CHEBI:58937"/>
    </ligand>
</feature>
<keyword evidence="8 11" id="KW-0786">Thiamine pyrophosphate</keyword>
<dbReference type="GO" id="GO:0019288">
    <property type="term" value="P:isopentenyl diphosphate biosynthetic process, methylerythritol 4-phosphate pathway"/>
    <property type="evidence" value="ECO:0007669"/>
    <property type="project" value="TreeGrafter"/>
</dbReference>
<dbReference type="InterPro" id="IPR009014">
    <property type="entry name" value="Transketo_C/PFOR_II"/>
</dbReference>
<dbReference type="InterPro" id="IPR005477">
    <property type="entry name" value="Dxylulose-5-P_synthase"/>
</dbReference>
<dbReference type="GO" id="GO:0009228">
    <property type="term" value="P:thiamine biosynthetic process"/>
    <property type="evidence" value="ECO:0007669"/>
    <property type="project" value="UniProtKB-UniRule"/>
</dbReference>
<dbReference type="InterPro" id="IPR033248">
    <property type="entry name" value="Transketolase_C"/>
</dbReference>
<evidence type="ECO:0000256" key="1">
    <source>
        <dbReference type="ARBA" id="ARBA00004980"/>
    </source>
</evidence>
<keyword evidence="14" id="KW-1185">Reference proteome</keyword>
<evidence type="ECO:0000256" key="10">
    <source>
        <dbReference type="ARBA" id="ARBA00055605"/>
    </source>
</evidence>
<dbReference type="PROSITE" id="PS00801">
    <property type="entry name" value="TRANSKETOLASE_1"/>
    <property type="match status" value="1"/>
</dbReference>
<dbReference type="Pfam" id="PF02779">
    <property type="entry name" value="Transket_pyr"/>
    <property type="match status" value="1"/>
</dbReference>
<feature type="binding site" evidence="11">
    <location>
        <begin position="114"/>
        <end position="116"/>
    </location>
    <ligand>
        <name>thiamine diphosphate</name>
        <dbReference type="ChEBI" id="CHEBI:58937"/>
    </ligand>
</feature>
<evidence type="ECO:0000256" key="4">
    <source>
        <dbReference type="ARBA" id="ARBA00022679"/>
    </source>
</evidence>
<comment type="pathway">
    <text evidence="1 11">Metabolic intermediate biosynthesis; 1-deoxy-D-xylulose 5-phosphate biosynthesis; 1-deoxy-D-xylulose 5-phosphate from D-glyceraldehyde 3-phosphate and pyruvate: step 1/1.</text>
</comment>
<dbReference type="CDD" id="cd02007">
    <property type="entry name" value="TPP_DXS"/>
    <property type="match status" value="1"/>
</dbReference>
<comment type="subunit">
    <text evidence="3 11">Homodimer.</text>
</comment>
<dbReference type="InterPro" id="IPR049557">
    <property type="entry name" value="Transketolase_CS"/>
</dbReference>
<feature type="binding site" evidence="11">
    <location>
        <position position="145"/>
    </location>
    <ligand>
        <name>Mg(2+)</name>
        <dbReference type="ChEBI" id="CHEBI:18420"/>
    </ligand>
</feature>
<dbReference type="PANTHER" id="PTHR43322:SF5">
    <property type="entry name" value="1-DEOXY-D-XYLULOSE-5-PHOSPHATE SYNTHASE, CHLOROPLASTIC"/>
    <property type="match status" value="1"/>
</dbReference>
<protein>
    <recommendedName>
        <fullName evidence="11">1-deoxy-D-xylulose-5-phosphate synthase</fullName>
        <ecNumber evidence="11">2.2.1.7</ecNumber>
    </recommendedName>
    <alternativeName>
        <fullName evidence="11">1-deoxyxylulose-5-phosphate synthase</fullName>
        <shortName evidence="11">DXP synthase</shortName>
        <shortName evidence="11">DXPS</shortName>
    </alternativeName>
</protein>
<dbReference type="SUPFAM" id="SSF52922">
    <property type="entry name" value="TK C-terminal domain-like"/>
    <property type="match status" value="1"/>
</dbReference>
<keyword evidence="7 11" id="KW-0784">Thiamine biosynthesis</keyword>
<proteinExistence type="inferred from homology"/>
<dbReference type="SUPFAM" id="SSF52518">
    <property type="entry name" value="Thiamin diphosphate-binding fold (THDP-binding)"/>
    <property type="match status" value="2"/>
</dbReference>
<dbReference type="RefSeq" id="WP_160197125.1">
    <property type="nucleotide sequence ID" value="NZ_QXXA01000007.1"/>
</dbReference>
<evidence type="ECO:0000256" key="8">
    <source>
        <dbReference type="ARBA" id="ARBA00023052"/>
    </source>
</evidence>
<dbReference type="InterPro" id="IPR020826">
    <property type="entry name" value="Transketolase_BS"/>
</dbReference>
<feature type="binding site" evidence="11">
    <location>
        <begin position="146"/>
        <end position="147"/>
    </location>
    <ligand>
        <name>thiamine diphosphate</name>
        <dbReference type="ChEBI" id="CHEBI:58937"/>
    </ligand>
</feature>
<keyword evidence="9 11" id="KW-0414">Isoprene biosynthesis</keyword>
<evidence type="ECO:0000256" key="7">
    <source>
        <dbReference type="ARBA" id="ARBA00022977"/>
    </source>
</evidence>
<comment type="similarity">
    <text evidence="2 11">Belongs to the transketolase family. DXPS subfamily.</text>
</comment>
<evidence type="ECO:0000256" key="11">
    <source>
        <dbReference type="HAMAP-Rule" id="MF_00315"/>
    </source>
</evidence>
<dbReference type="NCBIfam" id="TIGR00204">
    <property type="entry name" value="dxs"/>
    <property type="match status" value="1"/>
</dbReference>
<dbReference type="GO" id="GO:0000287">
    <property type="term" value="F:magnesium ion binding"/>
    <property type="evidence" value="ECO:0007669"/>
    <property type="project" value="UniProtKB-UniRule"/>
</dbReference>
<reference evidence="13 14" key="1">
    <citation type="submission" date="2018-08" db="EMBL/GenBank/DDBJ databases">
        <title>Murine metabolic-syndrome-specific gut microbial biobank.</title>
        <authorList>
            <person name="Liu C."/>
        </authorList>
    </citation>
    <scope>NUCLEOTIDE SEQUENCE [LARGE SCALE GENOMIC DNA]</scope>
    <source>
        <strain evidence="13 14">583</strain>
    </source>
</reference>
<dbReference type="Proteomes" id="UP000467132">
    <property type="component" value="Unassembled WGS sequence"/>
</dbReference>
<evidence type="ECO:0000313" key="14">
    <source>
        <dbReference type="Proteomes" id="UP000467132"/>
    </source>
</evidence>
<evidence type="ECO:0000256" key="6">
    <source>
        <dbReference type="ARBA" id="ARBA00022842"/>
    </source>
</evidence>
<dbReference type="AlphaFoldDB" id="A0A845QWY9"/>